<comment type="caution">
    <text evidence="2">The sequence shown here is derived from an EMBL/GenBank/DDBJ whole genome shotgun (WGS) entry which is preliminary data.</text>
</comment>
<dbReference type="PANTHER" id="PTHR43747:SF4">
    <property type="entry name" value="FLAVIN-DEPENDENT TRYPTOPHAN HALOGENASE"/>
    <property type="match status" value="1"/>
</dbReference>
<evidence type="ECO:0000313" key="3">
    <source>
        <dbReference type="Proteomes" id="UP000555564"/>
    </source>
</evidence>
<dbReference type="EC" id="1.14.19.9" evidence="2"/>
<dbReference type="GO" id="GO:0004497">
    <property type="term" value="F:monooxygenase activity"/>
    <property type="evidence" value="ECO:0007669"/>
    <property type="project" value="InterPro"/>
</dbReference>
<dbReference type="AlphaFoldDB" id="A0A7X0M665"/>
<sequence length="575" mass="63677">MVSSSGEPINLSGLLDGLAGGMSDEESALVRSWLVPESRREPRGLRAGRERVADEFARPAADDPRGVRRVGVIGGGTAGYLTALALQAKRPWLDVTLVESSTVPIIGVGEATVPLMVTFLHHYLGIDPVELYREVRPTWKLGIRFDWGPDPEGFMAPFDWGSNSIGVLGSLAEQGDINAFTLQSLMMTAGRTPVFAPDGDPVSLMKFLSFAYHLDNERFVRFLTNLARSRGVGHLDAKIAEVVPAGPEWIDHLVTTDGRRLEFDFYVDCSGFRSLMLGQALKTPFHSYSDSLFTDRAVTGNIPHNGVIKPYTTATTMDAGWCWNIPTREDDHRGYVYSSAAISDDEAADELARKYPGITPPRLVRFRVGRHESAWRGNMMAIGNSYGFVEPLESSGLLMITQGILALVRSMPASWSDPVGREVVNSVLGKKWDEIRWFLSVHYKFNTRLDTPFWREARSRTDVSGLQPLLEVYAAGAPLRLRDKLTQLHLGLTAPTFYGLEGIDCVLLGQKVPTRLLRSAEPIERWRTRKAAADVLVRQALPQAEALAMFDAEPRLHDEVVKDRDGWVAKSADTL</sequence>
<dbReference type="RefSeq" id="WP_184980683.1">
    <property type="nucleotide sequence ID" value="NZ_BAAALO010000005.1"/>
</dbReference>
<proteinExistence type="inferred from homology"/>
<protein>
    <submittedName>
        <fullName evidence="2">Tryptophan halogenase</fullName>
        <ecNumber evidence="2">1.14.19.9</ecNumber>
    </submittedName>
</protein>
<organism evidence="2 3">
    <name type="scientific">Sphaerisporangium rubeum</name>
    <dbReference type="NCBI Taxonomy" id="321317"/>
    <lineage>
        <taxon>Bacteria</taxon>
        <taxon>Bacillati</taxon>
        <taxon>Actinomycetota</taxon>
        <taxon>Actinomycetes</taxon>
        <taxon>Streptosporangiales</taxon>
        <taxon>Streptosporangiaceae</taxon>
        <taxon>Sphaerisporangium</taxon>
    </lineage>
</organism>
<dbReference type="Gene3D" id="3.50.50.60">
    <property type="entry name" value="FAD/NAD(P)-binding domain"/>
    <property type="match status" value="1"/>
</dbReference>
<comment type="similarity">
    <text evidence="1">Belongs to the flavin-dependent halogenase family. Bacterial tryptophan halogenase subfamily.</text>
</comment>
<evidence type="ECO:0000313" key="2">
    <source>
        <dbReference type="EMBL" id="MBB6473135.1"/>
    </source>
</evidence>
<dbReference type="Proteomes" id="UP000555564">
    <property type="component" value="Unassembled WGS sequence"/>
</dbReference>
<gene>
    <name evidence="2" type="ORF">BJ992_002566</name>
</gene>
<dbReference type="EMBL" id="JACHIU010000001">
    <property type="protein sequence ID" value="MBB6473135.1"/>
    <property type="molecule type" value="Genomic_DNA"/>
</dbReference>
<dbReference type="InterPro" id="IPR006905">
    <property type="entry name" value="Flavin_halogenase"/>
</dbReference>
<dbReference type="Pfam" id="PF04820">
    <property type="entry name" value="Trp_halogenase"/>
    <property type="match status" value="1"/>
</dbReference>
<dbReference type="InterPro" id="IPR050816">
    <property type="entry name" value="Flavin-dep_Halogenase_NPB"/>
</dbReference>
<keyword evidence="3" id="KW-1185">Reference proteome</keyword>
<keyword evidence="2" id="KW-0560">Oxidoreductase</keyword>
<reference evidence="2 3" key="1">
    <citation type="submission" date="2020-08" db="EMBL/GenBank/DDBJ databases">
        <title>Sequencing the genomes of 1000 actinobacteria strains.</title>
        <authorList>
            <person name="Klenk H.-P."/>
        </authorList>
    </citation>
    <scope>NUCLEOTIDE SEQUENCE [LARGE SCALE GENOMIC DNA]</scope>
    <source>
        <strain evidence="2 3">DSM 44936</strain>
    </source>
</reference>
<dbReference type="PANTHER" id="PTHR43747">
    <property type="entry name" value="FAD-BINDING PROTEIN"/>
    <property type="match status" value="1"/>
</dbReference>
<evidence type="ECO:0000256" key="1">
    <source>
        <dbReference type="ARBA" id="ARBA00038396"/>
    </source>
</evidence>
<name>A0A7X0M665_9ACTN</name>
<accession>A0A7X0M665</accession>
<dbReference type="InterPro" id="IPR036188">
    <property type="entry name" value="FAD/NAD-bd_sf"/>
</dbReference>
<dbReference type="SUPFAM" id="SSF51905">
    <property type="entry name" value="FAD/NAD(P)-binding domain"/>
    <property type="match status" value="1"/>
</dbReference>